<evidence type="ECO:0000256" key="1">
    <source>
        <dbReference type="SAM" id="SignalP"/>
    </source>
</evidence>
<organism evidence="2 3">
    <name type="scientific">Parvibaculum sedimenti</name>
    <dbReference type="NCBI Taxonomy" id="2608632"/>
    <lineage>
        <taxon>Bacteria</taxon>
        <taxon>Pseudomonadati</taxon>
        <taxon>Pseudomonadota</taxon>
        <taxon>Alphaproteobacteria</taxon>
        <taxon>Hyphomicrobiales</taxon>
        <taxon>Parvibaculaceae</taxon>
        <taxon>Parvibaculum</taxon>
    </lineage>
</organism>
<dbReference type="Proteomes" id="UP000468901">
    <property type="component" value="Unassembled WGS sequence"/>
</dbReference>
<sequence length="242" mass="25640">MTTFIRKLTLLCAFFLVAGCAAKPAVPFDRSTASSIKVIGLLTPDVPSEPSAVLASSVGQSFGLIGALVDAGMKDNRDGSLRDVLAAQKFAADKALTDDLTASLKSRGYEVKLIPVSRNDKGKLLKTYPTQSENQVDAYLDVVSVNYGYVAAGIAGNTPYRPFLYTDCKLVKASDGAVLMEDSVNYNPIMAAGADAEHVTISPDPAYSFEKFSEIEADPAKATKGVSVAFAQTTDAIGRLLR</sequence>
<feature type="chain" id="PRO_5027042347" description="Lipoprotein" evidence="1">
    <location>
        <begin position="23"/>
        <end position="242"/>
    </location>
</feature>
<keyword evidence="1" id="KW-0732">Signal</keyword>
<dbReference type="RefSeq" id="WP_152214902.1">
    <property type="nucleotide sequence ID" value="NZ_WESC01000003.1"/>
</dbReference>
<keyword evidence="3" id="KW-1185">Reference proteome</keyword>
<proteinExistence type="predicted"/>
<evidence type="ECO:0000313" key="3">
    <source>
        <dbReference type="Proteomes" id="UP000468901"/>
    </source>
</evidence>
<gene>
    <name evidence="2" type="ORF">F2P47_04130</name>
</gene>
<evidence type="ECO:0000313" key="2">
    <source>
        <dbReference type="EMBL" id="KAB7741599.1"/>
    </source>
</evidence>
<dbReference type="EMBL" id="WESC01000003">
    <property type="protein sequence ID" value="KAB7741599.1"/>
    <property type="molecule type" value="Genomic_DNA"/>
</dbReference>
<name>A0A6N6VK29_9HYPH</name>
<evidence type="ECO:0008006" key="4">
    <source>
        <dbReference type="Google" id="ProtNLM"/>
    </source>
</evidence>
<protein>
    <recommendedName>
        <fullName evidence="4">Lipoprotein</fullName>
    </recommendedName>
</protein>
<reference evidence="2 3" key="1">
    <citation type="submission" date="2019-09" db="EMBL/GenBank/DDBJ databases">
        <title>Parvibaculum sedimenti sp. nov., isolated from sediment.</title>
        <authorList>
            <person name="Wang Y."/>
        </authorList>
    </citation>
    <scope>NUCLEOTIDE SEQUENCE [LARGE SCALE GENOMIC DNA]</scope>
    <source>
        <strain evidence="2 3">HXT-9</strain>
    </source>
</reference>
<feature type="signal peptide" evidence="1">
    <location>
        <begin position="1"/>
        <end position="22"/>
    </location>
</feature>
<dbReference type="PROSITE" id="PS51257">
    <property type="entry name" value="PROKAR_LIPOPROTEIN"/>
    <property type="match status" value="1"/>
</dbReference>
<dbReference type="AlphaFoldDB" id="A0A6N6VK29"/>
<comment type="caution">
    <text evidence="2">The sequence shown here is derived from an EMBL/GenBank/DDBJ whole genome shotgun (WGS) entry which is preliminary data.</text>
</comment>
<accession>A0A6N6VK29</accession>